<geneLocation type="plasmid" evidence="3 5">
    <name>unnamed3</name>
</geneLocation>
<keyword evidence="3" id="KW-0614">Plasmid</keyword>
<dbReference type="EMBL" id="VKQN01000001">
    <property type="protein sequence ID" value="MDR4174610.1"/>
    <property type="molecule type" value="Genomic_DNA"/>
</dbReference>
<evidence type="ECO:0000313" key="4">
    <source>
        <dbReference type="Proteomes" id="UP000031876"/>
    </source>
</evidence>
<dbReference type="RefSeq" id="WP_000969001.1">
    <property type="nucleotide sequence ID" value="NZ_CP009334.1"/>
</dbReference>
<dbReference type="EMBL" id="CP053979">
    <property type="protein sequence ID" value="QKH22908.1"/>
    <property type="molecule type" value="Genomic_DNA"/>
</dbReference>
<reference evidence="2" key="2">
    <citation type="submission" date="2019-07" db="EMBL/GenBank/DDBJ databases">
        <title>Phylogenomic Reclassification of ATCC Bacillus Strains and Various Taxa within the Genus Bacillus.</title>
        <authorList>
            <person name="Riojas M.A."/>
            <person name="Frank A.M."/>
            <person name="Fenn S.L."/>
            <person name="King S.P."/>
            <person name="Brower S.M."/>
            <person name="Hazbon M.H."/>
        </authorList>
    </citation>
    <scope>NUCLEOTIDE SEQUENCE</scope>
    <source>
        <strain evidence="2">ATCC 35646</strain>
    </source>
</reference>
<evidence type="ECO:0000313" key="5">
    <source>
        <dbReference type="Proteomes" id="UP000501107"/>
    </source>
</evidence>
<reference evidence="3 5" key="3">
    <citation type="submission" date="2020-05" db="EMBL/GenBank/DDBJ databases">
        <title>FDA dAtabase for Regulatory Grade micrObial Sequences (FDA-ARGOS): Supporting development and validation of Infectious Disease Dx tests.</title>
        <authorList>
            <person name="Nelson B."/>
            <person name="Plummer A."/>
            <person name="Tallon L."/>
            <person name="Sadzewicz L."/>
            <person name="Zhao X."/>
            <person name="Vavikolanu K."/>
            <person name="Mehta A."/>
            <person name="Aluvathingal J."/>
            <person name="Nadendla S."/>
            <person name="Myers T."/>
            <person name="Yan Y."/>
            <person name="Sichtig H."/>
        </authorList>
    </citation>
    <scope>NUCLEOTIDE SEQUENCE [LARGE SCALE GENOMIC DNA]</scope>
    <source>
        <strain evidence="3 5">FDAARGOS_795</strain>
        <plasmid evidence="3 5">unnamed3</plasmid>
    </source>
</reference>
<organism evidence="3 5">
    <name type="scientific">Bacillus thuringiensis</name>
    <dbReference type="NCBI Taxonomy" id="1428"/>
    <lineage>
        <taxon>Bacteria</taxon>
        <taxon>Bacillati</taxon>
        <taxon>Bacillota</taxon>
        <taxon>Bacilli</taxon>
        <taxon>Bacillales</taxon>
        <taxon>Bacillaceae</taxon>
        <taxon>Bacillus</taxon>
        <taxon>Bacillus cereus group</taxon>
    </lineage>
</organism>
<name>A0A0B5NJY7_BACTU</name>
<geneLocation type="plasmid" evidence="1 4">
    <name>2</name>
</geneLocation>
<sequence>MMDMQRYNEIVSRTVPTQQEMEIHNQVRQGLAQDEQSSPWSNNKYYIGFDERNTDGYNLKQAPLYKLLMVVSDATGTFYNNSRGTGMSRGSVIIKMSEDLVYCVDAFYWGATPYGPVVTSLQGYLQYTYQSVNYGRVKELSQVRP</sequence>
<dbReference type="EMBL" id="CP009334">
    <property type="protein sequence ID" value="AJG74211.1"/>
    <property type="molecule type" value="Genomic_DNA"/>
</dbReference>
<dbReference type="AlphaFoldDB" id="A0A0B5NJY7"/>
<protein>
    <submittedName>
        <fullName evidence="3">Uncharacterized protein</fullName>
    </submittedName>
</protein>
<dbReference type="KEGG" id="btw:BF38_6088"/>
<proteinExistence type="predicted"/>
<evidence type="ECO:0000313" key="2">
    <source>
        <dbReference type="EMBL" id="MDR4174610.1"/>
    </source>
</evidence>
<dbReference type="Proteomes" id="UP000031876">
    <property type="component" value="Plasmid 2"/>
</dbReference>
<dbReference type="Proteomes" id="UP001181533">
    <property type="component" value="Unassembled WGS sequence"/>
</dbReference>
<accession>A0A0B5NJY7</accession>
<reference evidence="1 4" key="1">
    <citation type="journal article" date="2015" name="Genome Announc.">
        <title>Complete genome sequences for 35 biothreat assay-relevant bacillus species.</title>
        <authorList>
            <person name="Johnson S.L."/>
            <person name="Daligault H.E."/>
            <person name="Davenport K.W."/>
            <person name="Jaissle J."/>
            <person name="Frey K.G."/>
            <person name="Ladner J.T."/>
            <person name="Broomall S.M."/>
            <person name="Bishop-Lilly K.A."/>
            <person name="Bruce D.C."/>
            <person name="Gibbons H.S."/>
            <person name="Coyne S.R."/>
            <person name="Lo C.C."/>
            <person name="Meincke L."/>
            <person name="Munk A.C."/>
            <person name="Koroleva G.I."/>
            <person name="Rosenzweig C.N."/>
            <person name="Palacios G.F."/>
            <person name="Redden C.L."/>
            <person name="Minogue T.D."/>
            <person name="Chain P.S."/>
        </authorList>
    </citation>
    <scope>NUCLEOTIDE SEQUENCE [LARGE SCALE GENOMIC DNA]</scope>
    <source>
        <strain evidence="1 4">HD1011</strain>
        <plasmid evidence="1 4">2</plasmid>
    </source>
</reference>
<dbReference type="Proteomes" id="UP000501107">
    <property type="component" value="Plasmid unnamed3"/>
</dbReference>
<evidence type="ECO:0000313" key="3">
    <source>
        <dbReference type="EMBL" id="QKH22908.1"/>
    </source>
</evidence>
<gene>
    <name evidence="1" type="ORF">BF38_6088</name>
    <name evidence="2" type="ORF">FO599_00510</name>
    <name evidence="3" type="ORF">FOC89_02705</name>
</gene>
<evidence type="ECO:0000313" key="1">
    <source>
        <dbReference type="EMBL" id="AJG74211.1"/>
    </source>
</evidence>